<reference evidence="1 2" key="1">
    <citation type="journal article" date="2019" name="Emerg. Microbes Infect.">
        <title>Comprehensive subspecies identification of 175 nontuberculous mycobacteria species based on 7547 genomic profiles.</title>
        <authorList>
            <person name="Matsumoto Y."/>
            <person name="Kinjo T."/>
            <person name="Motooka D."/>
            <person name="Nabeya D."/>
            <person name="Jung N."/>
            <person name="Uechi K."/>
            <person name="Horii T."/>
            <person name="Iida T."/>
            <person name="Fujita J."/>
            <person name="Nakamura S."/>
        </authorList>
    </citation>
    <scope>NUCLEOTIDE SEQUENCE [LARGE SCALE GENOMIC DNA]</scope>
    <source>
        <strain evidence="1 2">JCM 6377</strain>
    </source>
</reference>
<evidence type="ECO:0000313" key="1">
    <source>
        <dbReference type="EMBL" id="GFG50794.1"/>
    </source>
</evidence>
<proteinExistence type="predicted"/>
<name>A0A7I9VZC4_MYCAG</name>
<dbReference type="AlphaFoldDB" id="A0A7I9VZC4"/>
<gene>
    <name evidence="1" type="ORF">MAGR_22350</name>
</gene>
<evidence type="ECO:0000313" key="2">
    <source>
        <dbReference type="Proteomes" id="UP000465302"/>
    </source>
</evidence>
<accession>A0A7I9VZC4</accession>
<organism evidence="1 2">
    <name type="scientific">Mycolicibacterium agri</name>
    <name type="common">Mycobacterium agri</name>
    <dbReference type="NCBI Taxonomy" id="36811"/>
    <lineage>
        <taxon>Bacteria</taxon>
        <taxon>Bacillati</taxon>
        <taxon>Actinomycetota</taxon>
        <taxon>Actinomycetes</taxon>
        <taxon>Mycobacteriales</taxon>
        <taxon>Mycobacteriaceae</taxon>
        <taxon>Mycolicibacterium</taxon>
    </lineage>
</organism>
<sequence>MPLPMIRPAAELSGRAPEGFTRAEGKTLVRLQNAELTRGLVTATRVQAAGMVATVGLQTAAMLSREAAFQADGDPAVSNRLNFIVDQYATFVGNEVARFGR</sequence>
<dbReference type="EMBL" id="BLKS01000001">
    <property type="protein sequence ID" value="GFG50794.1"/>
    <property type="molecule type" value="Genomic_DNA"/>
</dbReference>
<dbReference type="Proteomes" id="UP000465302">
    <property type="component" value="Unassembled WGS sequence"/>
</dbReference>
<dbReference type="RefSeq" id="WP_234816398.1">
    <property type="nucleotide sequence ID" value="NZ_BLKS01000001.1"/>
</dbReference>
<comment type="caution">
    <text evidence="1">The sequence shown here is derived from an EMBL/GenBank/DDBJ whole genome shotgun (WGS) entry which is preliminary data.</text>
</comment>
<protein>
    <submittedName>
        <fullName evidence="1">Uncharacterized protein</fullName>
    </submittedName>
</protein>